<accession>A0A7S3QNZ4</accession>
<evidence type="ECO:0000256" key="2">
    <source>
        <dbReference type="ARBA" id="ARBA00022448"/>
    </source>
</evidence>
<proteinExistence type="predicted"/>
<keyword evidence="6 11" id="KW-0472">Membrane</keyword>
<evidence type="ECO:0000259" key="13">
    <source>
        <dbReference type="Pfam" id="PF00060"/>
    </source>
</evidence>
<dbReference type="GO" id="GO:0016020">
    <property type="term" value="C:membrane"/>
    <property type="evidence" value="ECO:0007669"/>
    <property type="project" value="UniProtKB-SubCell"/>
</dbReference>
<keyword evidence="3 11" id="KW-0812">Transmembrane</keyword>
<evidence type="ECO:0000256" key="5">
    <source>
        <dbReference type="ARBA" id="ARBA00023065"/>
    </source>
</evidence>
<dbReference type="Gene3D" id="1.10.287.70">
    <property type="match status" value="1"/>
</dbReference>
<keyword evidence="7" id="KW-0675">Receptor</keyword>
<comment type="subcellular location">
    <subcellularLocation>
        <location evidence="1">Membrane</location>
        <topology evidence="1">Multi-pass membrane protein</topology>
    </subcellularLocation>
</comment>
<dbReference type="Gene3D" id="3.40.190.10">
    <property type="entry name" value="Periplasmic binding protein-like II"/>
    <property type="match status" value="1"/>
</dbReference>
<feature type="signal peptide" evidence="12">
    <location>
        <begin position="1"/>
        <end position="19"/>
    </location>
</feature>
<feature type="transmembrane region" description="Helical" evidence="11">
    <location>
        <begin position="250"/>
        <end position="276"/>
    </location>
</feature>
<protein>
    <recommendedName>
        <fullName evidence="13">Ionotropic glutamate receptor C-terminal domain-containing protein</fullName>
    </recommendedName>
</protein>
<keyword evidence="10" id="KW-0407">Ion channel</keyword>
<evidence type="ECO:0000256" key="7">
    <source>
        <dbReference type="ARBA" id="ARBA00023170"/>
    </source>
</evidence>
<feature type="chain" id="PRO_5030860617" description="Ionotropic glutamate receptor C-terminal domain-containing protein" evidence="12">
    <location>
        <begin position="20"/>
        <end position="482"/>
    </location>
</feature>
<dbReference type="InterPro" id="IPR001320">
    <property type="entry name" value="Iontro_rcpt_C"/>
</dbReference>
<dbReference type="Pfam" id="PF00060">
    <property type="entry name" value="Lig_chan"/>
    <property type="match status" value="1"/>
</dbReference>
<evidence type="ECO:0000256" key="11">
    <source>
        <dbReference type="SAM" id="Phobius"/>
    </source>
</evidence>
<evidence type="ECO:0000256" key="12">
    <source>
        <dbReference type="SAM" id="SignalP"/>
    </source>
</evidence>
<keyword evidence="12" id="KW-0732">Signal</keyword>
<keyword evidence="2" id="KW-0813">Transport</keyword>
<dbReference type="SUPFAM" id="SSF53850">
    <property type="entry name" value="Periplasmic binding protein-like II"/>
    <property type="match status" value="1"/>
</dbReference>
<dbReference type="PANTHER" id="PTHR18966">
    <property type="entry name" value="IONOTROPIC GLUTAMATE RECEPTOR"/>
    <property type="match status" value="1"/>
</dbReference>
<dbReference type="InterPro" id="IPR015683">
    <property type="entry name" value="Ionotropic_Glu_rcpt"/>
</dbReference>
<dbReference type="EMBL" id="HBIP01007160">
    <property type="protein sequence ID" value="CAE0488700.1"/>
    <property type="molecule type" value="Transcribed_RNA"/>
</dbReference>
<sequence length="482" mass="53011">MAVCLRTLVLFVTFSACLGALRDWCPEQQEASNGFNTTQLQLALSGKKITCGAVVYPPFSIYNEETGQWSGFDIELFAEVARRGNFEYEIVKIGNPPEGETYDYILYGVGREMDMMCSWWGETAARKRRSFDFTIPTIDTSFILATPAPRPTQVPFKEQFWTFLKPFSRDLWLVLLFGVLFSSIFLYIVDPKTAAVYQEGSEEAGREEGTGVLAALRSSANAVSNLFYQGWVLCTVQDPYKNANSPWSKLYLMSWTGVIIVLLAAYTAQLTTFLIIELQSISSINNLDDLLRSGKPACAMTGISFVNTFLKNSAPSLPVVPIKNIEEAFPAIRQGRCGAALLGKSEVELMIAGNEQCDMRMVGSSLNFLAGAFAADSSNCGLFVLRVADAILQAIREEGMMEEMWEGYTEVPSGCLSASGTEEEKDQALSLEAVGGLFIIHAAVAFVAILGFSLQQYQKGKKPAQIAELKGNLESKELRVSC</sequence>
<feature type="domain" description="Ionotropic glutamate receptor C-terminal" evidence="13">
    <location>
        <begin position="169"/>
        <end position="443"/>
    </location>
</feature>
<keyword evidence="4 11" id="KW-1133">Transmembrane helix</keyword>
<keyword evidence="8" id="KW-0325">Glycoprotein</keyword>
<evidence type="ECO:0000256" key="3">
    <source>
        <dbReference type="ARBA" id="ARBA00022692"/>
    </source>
</evidence>
<evidence type="ECO:0000256" key="6">
    <source>
        <dbReference type="ARBA" id="ARBA00023136"/>
    </source>
</evidence>
<evidence type="ECO:0000256" key="10">
    <source>
        <dbReference type="ARBA" id="ARBA00023303"/>
    </source>
</evidence>
<reference evidence="14" key="1">
    <citation type="submission" date="2021-01" db="EMBL/GenBank/DDBJ databases">
        <authorList>
            <person name="Corre E."/>
            <person name="Pelletier E."/>
            <person name="Niang G."/>
            <person name="Scheremetjew M."/>
            <person name="Finn R."/>
            <person name="Kale V."/>
            <person name="Holt S."/>
            <person name="Cochrane G."/>
            <person name="Meng A."/>
            <person name="Brown T."/>
            <person name="Cohen L."/>
        </authorList>
    </citation>
    <scope>NUCLEOTIDE SEQUENCE</scope>
    <source>
        <strain evidence="14">CCMP1320</strain>
    </source>
</reference>
<dbReference type="AlphaFoldDB" id="A0A7S3QNZ4"/>
<evidence type="ECO:0000256" key="4">
    <source>
        <dbReference type="ARBA" id="ARBA00022989"/>
    </source>
</evidence>
<evidence type="ECO:0000256" key="8">
    <source>
        <dbReference type="ARBA" id="ARBA00023180"/>
    </source>
</evidence>
<evidence type="ECO:0000313" key="14">
    <source>
        <dbReference type="EMBL" id="CAE0488700.1"/>
    </source>
</evidence>
<keyword evidence="5" id="KW-0406">Ion transport</keyword>
<feature type="transmembrane region" description="Helical" evidence="11">
    <location>
        <begin position="171"/>
        <end position="189"/>
    </location>
</feature>
<organism evidence="14">
    <name type="scientific">Dunaliella tertiolecta</name>
    <name type="common">Green alga</name>
    <dbReference type="NCBI Taxonomy" id="3047"/>
    <lineage>
        <taxon>Eukaryota</taxon>
        <taxon>Viridiplantae</taxon>
        <taxon>Chlorophyta</taxon>
        <taxon>core chlorophytes</taxon>
        <taxon>Chlorophyceae</taxon>
        <taxon>CS clade</taxon>
        <taxon>Chlamydomonadales</taxon>
        <taxon>Dunaliellaceae</taxon>
        <taxon>Dunaliella</taxon>
    </lineage>
</organism>
<keyword evidence="9" id="KW-1071">Ligand-gated ion channel</keyword>
<gene>
    <name evidence="14" type="ORF">DTER00134_LOCUS3770</name>
</gene>
<name>A0A7S3QNZ4_DUNTE</name>
<feature type="transmembrane region" description="Helical" evidence="11">
    <location>
        <begin position="433"/>
        <end position="454"/>
    </location>
</feature>
<dbReference type="PROSITE" id="PS51257">
    <property type="entry name" value="PROKAR_LIPOPROTEIN"/>
    <property type="match status" value="1"/>
</dbReference>
<evidence type="ECO:0000256" key="1">
    <source>
        <dbReference type="ARBA" id="ARBA00004141"/>
    </source>
</evidence>
<dbReference type="GO" id="GO:0015276">
    <property type="term" value="F:ligand-gated monoatomic ion channel activity"/>
    <property type="evidence" value="ECO:0007669"/>
    <property type="project" value="InterPro"/>
</dbReference>
<evidence type="ECO:0000256" key="9">
    <source>
        <dbReference type="ARBA" id="ARBA00023286"/>
    </source>
</evidence>